<evidence type="ECO:0000256" key="2">
    <source>
        <dbReference type="PIRSR" id="PIRSR640198-2"/>
    </source>
</evidence>
<dbReference type="STRING" id="1798496.A3C94_01440"/>
<dbReference type="Gene3D" id="1.10.10.10">
    <property type="entry name" value="Winged helix-like DNA-binding domain superfamily/Winged helix DNA-binding domain"/>
    <property type="match status" value="1"/>
</dbReference>
<dbReference type="PANTHER" id="PTHR13504:SF38">
    <property type="entry name" value="FIDO DOMAIN-CONTAINING PROTEIN"/>
    <property type="match status" value="1"/>
</dbReference>
<organism evidence="4 5">
    <name type="scientific">Candidatus Kaiserbacteria bacterium RIFCSPHIGHO2_02_FULL_55_17</name>
    <dbReference type="NCBI Taxonomy" id="1798496"/>
    <lineage>
        <taxon>Bacteria</taxon>
        <taxon>Candidatus Kaiseribacteriota</taxon>
    </lineage>
</organism>
<dbReference type="Gene3D" id="1.10.3290.10">
    <property type="entry name" value="Fido-like domain"/>
    <property type="match status" value="1"/>
</dbReference>
<dbReference type="AlphaFoldDB" id="A0A1F6DU15"/>
<feature type="binding site" evidence="2">
    <location>
        <begin position="202"/>
        <end position="209"/>
    </location>
    <ligand>
        <name>ATP</name>
        <dbReference type="ChEBI" id="CHEBI:30616"/>
    </ligand>
</feature>
<feature type="binding site" evidence="2">
    <location>
        <begin position="240"/>
        <end position="241"/>
    </location>
    <ligand>
        <name>ATP</name>
        <dbReference type="ChEBI" id="CHEBI:30616"/>
    </ligand>
</feature>
<dbReference type="InterPro" id="IPR036597">
    <property type="entry name" value="Fido-like_dom_sf"/>
</dbReference>
<dbReference type="GO" id="GO:0005524">
    <property type="term" value="F:ATP binding"/>
    <property type="evidence" value="ECO:0007669"/>
    <property type="project" value="UniProtKB-KW"/>
</dbReference>
<name>A0A1F6DU15_9BACT</name>
<feature type="active site" evidence="1">
    <location>
        <position position="198"/>
    </location>
</feature>
<accession>A0A1F6DU15</accession>
<proteinExistence type="predicted"/>
<comment type="caution">
    <text evidence="4">The sequence shown here is derived from an EMBL/GenBank/DDBJ whole genome shotgun (WGS) entry which is preliminary data.</text>
</comment>
<dbReference type="SUPFAM" id="SSF140931">
    <property type="entry name" value="Fic-like"/>
    <property type="match status" value="1"/>
</dbReference>
<evidence type="ECO:0000256" key="1">
    <source>
        <dbReference type="PIRSR" id="PIRSR640198-1"/>
    </source>
</evidence>
<keyword evidence="2" id="KW-0547">Nucleotide-binding</keyword>
<protein>
    <recommendedName>
        <fullName evidence="3">Fido domain-containing protein</fullName>
    </recommendedName>
</protein>
<evidence type="ECO:0000313" key="4">
    <source>
        <dbReference type="EMBL" id="OGG64939.1"/>
    </source>
</evidence>
<dbReference type="InterPro" id="IPR003812">
    <property type="entry name" value="Fido"/>
</dbReference>
<keyword evidence="2" id="KW-0067">ATP-binding</keyword>
<dbReference type="EMBL" id="MFLJ01000006">
    <property type="protein sequence ID" value="OGG64939.1"/>
    <property type="molecule type" value="Genomic_DNA"/>
</dbReference>
<gene>
    <name evidence="4" type="ORF">A3C94_01440</name>
</gene>
<dbReference type="PROSITE" id="PS51459">
    <property type="entry name" value="FIDO"/>
    <property type="match status" value="1"/>
</dbReference>
<dbReference type="Pfam" id="PF02661">
    <property type="entry name" value="Fic"/>
    <property type="match status" value="1"/>
</dbReference>
<evidence type="ECO:0000313" key="5">
    <source>
        <dbReference type="Proteomes" id="UP000177232"/>
    </source>
</evidence>
<dbReference type="InterPro" id="IPR036388">
    <property type="entry name" value="WH-like_DNA-bd_sf"/>
</dbReference>
<reference evidence="4 5" key="1">
    <citation type="journal article" date="2016" name="Nat. Commun.">
        <title>Thousands of microbial genomes shed light on interconnected biogeochemical processes in an aquifer system.</title>
        <authorList>
            <person name="Anantharaman K."/>
            <person name="Brown C.T."/>
            <person name="Hug L.A."/>
            <person name="Sharon I."/>
            <person name="Castelle C.J."/>
            <person name="Probst A.J."/>
            <person name="Thomas B.C."/>
            <person name="Singh A."/>
            <person name="Wilkins M.J."/>
            <person name="Karaoz U."/>
            <person name="Brodie E.L."/>
            <person name="Williams K.H."/>
            <person name="Hubbard S.S."/>
            <person name="Banfield J.F."/>
        </authorList>
    </citation>
    <scope>NUCLEOTIDE SEQUENCE [LARGE SCALE GENOMIC DNA]</scope>
</reference>
<dbReference type="Proteomes" id="UP000177232">
    <property type="component" value="Unassembled WGS sequence"/>
</dbReference>
<evidence type="ECO:0000259" key="3">
    <source>
        <dbReference type="PROSITE" id="PS51459"/>
    </source>
</evidence>
<feature type="domain" description="Fido" evidence="3">
    <location>
        <begin position="107"/>
        <end position="267"/>
    </location>
</feature>
<sequence length="351" mass="40145">MENRFNKRIRLSGGILKKIAQIDEFKGLWRGVGEMNPHILKQLRASVIITSTGASTRIEGSALSDEEVARLLRGLKAKSPKGRDEEEVAGYADLLGRIFDHYQTLKLTEGQILQFHEILLHFAEKDILHKGKYKTTDNVVVIRNPDGEDVVLFRPTPPYLVKKEMDEAIVWMNEHIDGHTLHPLLVIANFIFEFLAIHPFHDGNGRLSRALTNLLLLKSGYAHIPYVSLEEIIEERKTDYYLSLRQTQKNHKTDNEDISAWIDFILDVLIEQTARAKVLIDAKQPEKLLSQKQISVYELFADGSILGAKEIVERLIGEVARPTVKKTLSRLVELKLLERLGRARSTRYRKI</sequence>
<dbReference type="PANTHER" id="PTHR13504">
    <property type="entry name" value="FIDO DOMAIN-CONTAINING PROTEIN DDB_G0283145"/>
    <property type="match status" value="1"/>
</dbReference>
<dbReference type="InterPro" id="IPR040198">
    <property type="entry name" value="Fido_containing"/>
</dbReference>